<name>A0ABT8LGC9_9BACT</name>
<evidence type="ECO:0000256" key="1">
    <source>
        <dbReference type="ARBA" id="ARBA00022723"/>
    </source>
</evidence>
<dbReference type="Gene3D" id="3.40.720.10">
    <property type="entry name" value="Alkaline Phosphatase, subunit A"/>
    <property type="match status" value="1"/>
</dbReference>
<dbReference type="PANTHER" id="PTHR45953:SF1">
    <property type="entry name" value="IDURONATE 2-SULFATASE"/>
    <property type="match status" value="1"/>
</dbReference>
<keyword evidence="5" id="KW-1185">Reference proteome</keyword>
<proteinExistence type="predicted"/>
<dbReference type="Pfam" id="PF00884">
    <property type="entry name" value="Sulfatase"/>
    <property type="match status" value="1"/>
</dbReference>
<keyword evidence="2" id="KW-0378">Hydrolase</keyword>
<dbReference type="EMBL" id="JAUJEB010000011">
    <property type="protein sequence ID" value="MDN5216852.1"/>
    <property type="molecule type" value="Genomic_DNA"/>
</dbReference>
<evidence type="ECO:0000313" key="4">
    <source>
        <dbReference type="EMBL" id="MDN5216852.1"/>
    </source>
</evidence>
<dbReference type="Proteomes" id="UP001172083">
    <property type="component" value="Unassembled WGS sequence"/>
</dbReference>
<dbReference type="InterPro" id="IPR017850">
    <property type="entry name" value="Alkaline_phosphatase_core_sf"/>
</dbReference>
<evidence type="ECO:0000313" key="5">
    <source>
        <dbReference type="Proteomes" id="UP001172083"/>
    </source>
</evidence>
<sequence>MKKIPTLLIALFLIYLAGCGDGDHQEEKTESRPNFLFLFADDQTYASINSLNNAEVKTPNLDRLAAEGVVFTHCFNQGSWGGAVCIASRAMLISGQYMFAAREGVNHNQLWGETFTKAGYETFFTGKWHNKDATVLKSFKYAKSIGKGMYETMHPEHKWKPGYGRPTAENNSWNAWDPIFTGHWTPKVKDIVYDENGNKHIGPDYRVEQHTSELYADNAISFLQNQGKNSDDPFFMYVSFNAPHDPRQSPKSYVDMYPPENIEVPENFVPEHPFDQGDHKLRDENLAPFPRTENQVQVHRSEYYAIITHMDHEIGRILKALEQSGKADNTYIIFSADHGLAVGHHGLLGKQNQYDHSVRMPFIISGPGLERGVRKDALMYLQSIYPTTCELAGLAIPETVDFPSLKPVLEGKEEKVHDAIFGNYRHFQRMVRTDKHKLIVYPHNGHQQLFDLEKDPEEMVNLIDDKAYDEVKNELYTKLLTLQKEVGDTLRVSLN</sequence>
<comment type="caution">
    <text evidence="4">The sequence shown here is derived from an EMBL/GenBank/DDBJ whole genome shotgun (WGS) entry which is preliminary data.</text>
</comment>
<gene>
    <name evidence="4" type="ORF">QQ020_32575</name>
</gene>
<protein>
    <submittedName>
        <fullName evidence="4">Sulfatase-like hydrolase/transferase</fullName>
    </submittedName>
</protein>
<evidence type="ECO:0000256" key="2">
    <source>
        <dbReference type="ARBA" id="ARBA00022801"/>
    </source>
</evidence>
<dbReference type="RefSeq" id="WP_346762189.1">
    <property type="nucleotide sequence ID" value="NZ_JAUJEB010000011.1"/>
</dbReference>
<reference evidence="4" key="1">
    <citation type="submission" date="2023-06" db="EMBL/GenBank/DDBJ databases">
        <title>Genomic of Agaribacillus aureum.</title>
        <authorList>
            <person name="Wang G."/>
        </authorList>
    </citation>
    <scope>NUCLEOTIDE SEQUENCE</scope>
    <source>
        <strain evidence="4">BMA12</strain>
    </source>
</reference>
<dbReference type="SUPFAM" id="SSF53649">
    <property type="entry name" value="Alkaline phosphatase-like"/>
    <property type="match status" value="1"/>
</dbReference>
<keyword evidence="1" id="KW-0479">Metal-binding</keyword>
<dbReference type="InterPro" id="IPR000917">
    <property type="entry name" value="Sulfatase_N"/>
</dbReference>
<organism evidence="4 5">
    <name type="scientific">Agaribacillus aureus</name>
    <dbReference type="NCBI Taxonomy" id="3051825"/>
    <lineage>
        <taxon>Bacteria</taxon>
        <taxon>Pseudomonadati</taxon>
        <taxon>Bacteroidota</taxon>
        <taxon>Cytophagia</taxon>
        <taxon>Cytophagales</taxon>
        <taxon>Splendidivirgaceae</taxon>
        <taxon>Agaribacillus</taxon>
    </lineage>
</organism>
<dbReference type="CDD" id="cd16155">
    <property type="entry name" value="sulfatase_like"/>
    <property type="match status" value="1"/>
</dbReference>
<accession>A0ABT8LGC9</accession>
<feature type="domain" description="Sulfatase N-terminal" evidence="3">
    <location>
        <begin position="33"/>
        <end position="393"/>
    </location>
</feature>
<dbReference type="PANTHER" id="PTHR45953">
    <property type="entry name" value="IDURONATE 2-SULFATASE"/>
    <property type="match status" value="1"/>
</dbReference>
<evidence type="ECO:0000259" key="3">
    <source>
        <dbReference type="Pfam" id="PF00884"/>
    </source>
</evidence>